<comment type="caution">
    <text evidence="2">The sequence shown here is derived from an EMBL/GenBank/DDBJ whole genome shotgun (WGS) entry which is preliminary data.</text>
</comment>
<accession>A0A1Y2HCD5</accession>
<reference evidence="2 3" key="1">
    <citation type="submission" date="2016-07" db="EMBL/GenBank/DDBJ databases">
        <title>Pervasive Adenine N6-methylation of Active Genes in Fungi.</title>
        <authorList>
            <consortium name="DOE Joint Genome Institute"/>
            <person name="Mondo S.J."/>
            <person name="Dannebaum R.O."/>
            <person name="Kuo R.C."/>
            <person name="Labutti K."/>
            <person name="Haridas S."/>
            <person name="Kuo A."/>
            <person name="Salamov A."/>
            <person name="Ahrendt S.R."/>
            <person name="Lipzen A."/>
            <person name="Sullivan W."/>
            <person name="Andreopoulos W.B."/>
            <person name="Clum A."/>
            <person name="Lindquist E."/>
            <person name="Daum C."/>
            <person name="Ramamoorthy G.K."/>
            <person name="Gryganskyi A."/>
            <person name="Culley D."/>
            <person name="Magnuson J.K."/>
            <person name="James T.Y."/>
            <person name="O'Malley M.A."/>
            <person name="Stajich J.E."/>
            <person name="Spatafora J.W."/>
            <person name="Visel A."/>
            <person name="Grigoriev I.V."/>
        </authorList>
    </citation>
    <scope>NUCLEOTIDE SEQUENCE [LARGE SCALE GENOMIC DNA]</scope>
    <source>
        <strain evidence="2 3">PL171</strain>
    </source>
</reference>
<evidence type="ECO:0000256" key="1">
    <source>
        <dbReference type="SAM" id="SignalP"/>
    </source>
</evidence>
<evidence type="ECO:0000313" key="2">
    <source>
        <dbReference type="EMBL" id="ORZ32175.1"/>
    </source>
</evidence>
<gene>
    <name evidence="2" type="ORF">BCR44DRAFT_1440922</name>
</gene>
<evidence type="ECO:0000313" key="3">
    <source>
        <dbReference type="Proteomes" id="UP000193411"/>
    </source>
</evidence>
<dbReference type="EMBL" id="MCFL01000050">
    <property type="protein sequence ID" value="ORZ32175.1"/>
    <property type="molecule type" value="Genomic_DNA"/>
</dbReference>
<name>A0A1Y2HCD5_9FUNG</name>
<feature type="chain" id="PRO_5012372761" evidence="1">
    <location>
        <begin position="21"/>
        <end position="136"/>
    </location>
</feature>
<organism evidence="2 3">
    <name type="scientific">Catenaria anguillulae PL171</name>
    <dbReference type="NCBI Taxonomy" id="765915"/>
    <lineage>
        <taxon>Eukaryota</taxon>
        <taxon>Fungi</taxon>
        <taxon>Fungi incertae sedis</taxon>
        <taxon>Blastocladiomycota</taxon>
        <taxon>Blastocladiomycetes</taxon>
        <taxon>Blastocladiales</taxon>
        <taxon>Catenariaceae</taxon>
        <taxon>Catenaria</taxon>
    </lineage>
</organism>
<sequence>MNPIALLVLIVALVATTVSAASLPFPLPATYKVDQTHNLALTFKPDGTYTYVTALKCATVNCMGSGKWEADQEGNTVTLKQKDMQGNNIYQTWQFGAMTRDARVSRIWGNRMVDAMGMFGSVYPLPRESSSWTRFD</sequence>
<dbReference type="AlphaFoldDB" id="A0A1Y2HCD5"/>
<keyword evidence="1" id="KW-0732">Signal</keyword>
<keyword evidence="3" id="KW-1185">Reference proteome</keyword>
<dbReference type="Proteomes" id="UP000193411">
    <property type="component" value="Unassembled WGS sequence"/>
</dbReference>
<feature type="signal peptide" evidence="1">
    <location>
        <begin position="1"/>
        <end position="20"/>
    </location>
</feature>
<proteinExistence type="predicted"/>
<protein>
    <submittedName>
        <fullName evidence="2">Uncharacterized protein</fullName>
    </submittedName>
</protein>